<name>A0A1G2E786_9BACT</name>
<dbReference type="InterPro" id="IPR004837">
    <property type="entry name" value="NaCa_Exmemb"/>
</dbReference>
<dbReference type="AlphaFoldDB" id="A0A1G2E786"/>
<dbReference type="Proteomes" id="UP000178703">
    <property type="component" value="Unassembled WGS sequence"/>
</dbReference>
<comment type="subcellular location">
    <subcellularLocation>
        <location evidence="1">Membrane</location>
        <topology evidence="1">Multi-pass membrane protein</topology>
    </subcellularLocation>
</comment>
<dbReference type="InterPro" id="IPR004481">
    <property type="entry name" value="K/Na/Ca-exchanger"/>
</dbReference>
<feature type="transmembrane region" description="Helical" evidence="5">
    <location>
        <begin position="38"/>
        <end position="62"/>
    </location>
</feature>
<feature type="transmembrane region" description="Helical" evidence="5">
    <location>
        <begin position="6"/>
        <end position="26"/>
    </location>
</feature>
<feature type="domain" description="Sodium/calcium exchanger membrane region" evidence="6">
    <location>
        <begin position="5"/>
        <end position="146"/>
    </location>
</feature>
<feature type="transmembrane region" description="Helical" evidence="5">
    <location>
        <begin position="240"/>
        <end position="263"/>
    </location>
</feature>
<evidence type="ECO:0000256" key="5">
    <source>
        <dbReference type="SAM" id="Phobius"/>
    </source>
</evidence>
<evidence type="ECO:0000256" key="1">
    <source>
        <dbReference type="ARBA" id="ARBA00004141"/>
    </source>
</evidence>
<dbReference type="GO" id="GO:0008273">
    <property type="term" value="F:calcium, potassium:sodium antiporter activity"/>
    <property type="evidence" value="ECO:0007669"/>
    <property type="project" value="TreeGrafter"/>
</dbReference>
<dbReference type="EMBL" id="MHMD01000017">
    <property type="protein sequence ID" value="OGZ21723.1"/>
    <property type="molecule type" value="Genomic_DNA"/>
</dbReference>
<dbReference type="Gene3D" id="1.20.1420.30">
    <property type="entry name" value="NCX, central ion-binding region"/>
    <property type="match status" value="1"/>
</dbReference>
<evidence type="ECO:0000313" key="7">
    <source>
        <dbReference type="EMBL" id="OGZ21723.1"/>
    </source>
</evidence>
<proteinExistence type="predicted"/>
<feature type="domain" description="Sodium/calcium exchanger membrane region" evidence="6">
    <location>
        <begin position="172"/>
        <end position="311"/>
    </location>
</feature>
<keyword evidence="3 5" id="KW-1133">Transmembrane helix</keyword>
<feature type="transmembrane region" description="Helical" evidence="5">
    <location>
        <begin position="202"/>
        <end position="228"/>
    </location>
</feature>
<evidence type="ECO:0000256" key="4">
    <source>
        <dbReference type="ARBA" id="ARBA00023136"/>
    </source>
</evidence>
<dbReference type="Pfam" id="PF01699">
    <property type="entry name" value="Na_Ca_ex"/>
    <property type="match status" value="2"/>
</dbReference>
<gene>
    <name evidence="7" type="ORF">A3D46_01630</name>
</gene>
<sequence length="316" mass="34208">MISQIFILLGSFLLLALAGKWLIDALSRIGVCLKLKEFVLAFFVVGIGATIPNLIIGVASALKGIPELSFGDVVGANIFDISIIVGLTALISRSGLSSNSRTVQGSAVFVMVIALLPIFLILDGSLSRMDGIMLLAGFAAYAVWLFSKKDRFTKVYENRPQKFSRGEIVKDVFTILTGLILLMIGGQGVVHSATFLYETFNLPLGLIGIFVVAIGTSMPETFFCLHAAKKGQDWMILGNLMGNVAITSTFILGIVSLIAPIKIVDFSPFIIARIFLIIAVLSFFILIKTGQKITRREGLVLIGIYIAFLIVEILTK</sequence>
<evidence type="ECO:0000256" key="3">
    <source>
        <dbReference type="ARBA" id="ARBA00022989"/>
    </source>
</evidence>
<accession>A0A1G2E786</accession>
<evidence type="ECO:0000313" key="8">
    <source>
        <dbReference type="Proteomes" id="UP000178703"/>
    </source>
</evidence>
<feature type="transmembrane region" description="Helical" evidence="5">
    <location>
        <begin position="74"/>
        <end position="91"/>
    </location>
</feature>
<feature type="transmembrane region" description="Helical" evidence="5">
    <location>
        <begin position="168"/>
        <end position="190"/>
    </location>
</feature>
<evidence type="ECO:0000259" key="6">
    <source>
        <dbReference type="Pfam" id="PF01699"/>
    </source>
</evidence>
<dbReference type="InterPro" id="IPR044880">
    <property type="entry name" value="NCX_ion-bd_dom_sf"/>
</dbReference>
<protein>
    <recommendedName>
        <fullName evidence="6">Sodium/calcium exchanger membrane region domain-containing protein</fullName>
    </recommendedName>
</protein>
<evidence type="ECO:0000256" key="2">
    <source>
        <dbReference type="ARBA" id="ARBA00022692"/>
    </source>
</evidence>
<keyword evidence="2 5" id="KW-0812">Transmembrane</keyword>
<dbReference type="PANTHER" id="PTHR10846">
    <property type="entry name" value="SODIUM/POTASSIUM/CALCIUM EXCHANGER"/>
    <property type="match status" value="1"/>
</dbReference>
<keyword evidence="4 5" id="KW-0472">Membrane</keyword>
<feature type="transmembrane region" description="Helical" evidence="5">
    <location>
        <begin position="269"/>
        <end position="287"/>
    </location>
</feature>
<feature type="transmembrane region" description="Helical" evidence="5">
    <location>
        <begin position="128"/>
        <end position="147"/>
    </location>
</feature>
<comment type="caution">
    <text evidence="7">The sequence shown here is derived from an EMBL/GenBank/DDBJ whole genome shotgun (WGS) entry which is preliminary data.</text>
</comment>
<reference evidence="7 8" key="1">
    <citation type="journal article" date="2016" name="Nat. Commun.">
        <title>Thousands of microbial genomes shed light on interconnected biogeochemical processes in an aquifer system.</title>
        <authorList>
            <person name="Anantharaman K."/>
            <person name="Brown C.T."/>
            <person name="Hug L.A."/>
            <person name="Sharon I."/>
            <person name="Castelle C.J."/>
            <person name="Probst A.J."/>
            <person name="Thomas B.C."/>
            <person name="Singh A."/>
            <person name="Wilkins M.J."/>
            <person name="Karaoz U."/>
            <person name="Brodie E.L."/>
            <person name="Williams K.H."/>
            <person name="Hubbard S.S."/>
            <person name="Banfield J.F."/>
        </authorList>
    </citation>
    <scope>NUCLEOTIDE SEQUENCE [LARGE SCALE GENOMIC DNA]</scope>
</reference>
<dbReference type="PANTHER" id="PTHR10846:SF8">
    <property type="entry name" value="INNER MEMBRANE PROTEIN YRBG"/>
    <property type="match status" value="1"/>
</dbReference>
<organism evidence="7 8">
    <name type="scientific">Candidatus Nealsonbacteria bacterium RIFCSPHIGHO2_02_FULL_43_13</name>
    <dbReference type="NCBI Taxonomy" id="1801668"/>
    <lineage>
        <taxon>Bacteria</taxon>
        <taxon>Candidatus Nealsoniibacteriota</taxon>
    </lineage>
</organism>
<feature type="transmembrane region" description="Helical" evidence="5">
    <location>
        <begin position="103"/>
        <end position="122"/>
    </location>
</feature>
<dbReference type="STRING" id="1801668.A3D46_01630"/>
<dbReference type="GO" id="GO:0005262">
    <property type="term" value="F:calcium channel activity"/>
    <property type="evidence" value="ECO:0007669"/>
    <property type="project" value="TreeGrafter"/>
</dbReference>
<dbReference type="GO" id="GO:0005886">
    <property type="term" value="C:plasma membrane"/>
    <property type="evidence" value="ECO:0007669"/>
    <property type="project" value="TreeGrafter"/>
</dbReference>
<dbReference type="GO" id="GO:0006874">
    <property type="term" value="P:intracellular calcium ion homeostasis"/>
    <property type="evidence" value="ECO:0007669"/>
    <property type="project" value="TreeGrafter"/>
</dbReference>
<feature type="transmembrane region" description="Helical" evidence="5">
    <location>
        <begin position="299"/>
        <end position="315"/>
    </location>
</feature>